<dbReference type="RefSeq" id="WP_000869260.1">
    <property type="nucleotide sequence ID" value="NZ_CP034084.1"/>
</dbReference>
<name>A0A221KLC0_KLEPN</name>
<proteinExistence type="predicted"/>
<reference evidence="2" key="1">
    <citation type="journal article" date="2017" name="Front. Microbiol.">
        <title>A novel IncA/C1 group conjugative plasmid, encoding VIM-1 metallo-beta-lactamase, mediates the acquisition of carbapenem resistance in ST104 Klebsiella pneumoniae isolates from neonates in the intensive care unit of Monaldi Hospital in Naples.</title>
        <authorList>
            <person name="Esposito E.P."/>
            <person name="Gaiarsa S."/>
            <person name="Del Franco M."/>
            <person name="Crivaro V."/>
            <person name="Bernardo M."/>
            <person name="Cuccurullo S."/>
            <person name="Pennino F."/>
            <person name="Triassi M."/>
            <person name="Marone P."/>
            <person name="Sassera D."/>
            <person name="Zarrilli R."/>
        </authorList>
    </citation>
    <scope>NUCLEOTIDE SEQUENCE</scope>
    <source>
        <strain evidence="2">KP4898</strain>
        <plasmid evidence="2">pIncAC-KP4898</plasmid>
    </source>
</reference>
<protein>
    <submittedName>
        <fullName evidence="2">Putative lipoprotein</fullName>
    </submittedName>
</protein>
<dbReference type="GeneID" id="87003700"/>
<feature type="chain" id="PRO_5011251122" evidence="1">
    <location>
        <begin position="23"/>
        <end position="125"/>
    </location>
</feature>
<dbReference type="EMBL" id="KY882285">
    <property type="protein sequence ID" value="ASM79813.1"/>
    <property type="molecule type" value="Genomic_DNA"/>
</dbReference>
<dbReference type="AlphaFoldDB" id="A0A221KLC0"/>
<keyword evidence="2" id="KW-0449">Lipoprotein</keyword>
<keyword evidence="1" id="KW-0732">Signal</keyword>
<organism evidence="2">
    <name type="scientific">Klebsiella pneumoniae subsp. pneumoniae</name>
    <dbReference type="NCBI Taxonomy" id="72407"/>
    <lineage>
        <taxon>Bacteria</taxon>
        <taxon>Pseudomonadati</taxon>
        <taxon>Pseudomonadota</taxon>
        <taxon>Gammaproteobacteria</taxon>
        <taxon>Enterobacterales</taxon>
        <taxon>Enterobacteriaceae</taxon>
        <taxon>Klebsiella/Raoultella group</taxon>
        <taxon>Klebsiella</taxon>
        <taxon>Klebsiella pneumoniae complex</taxon>
    </lineage>
</organism>
<keyword evidence="2" id="KW-0614">Plasmid</keyword>
<reference evidence="2" key="2">
    <citation type="submission" date="2017-04" db="EMBL/GenBank/DDBJ databases">
        <authorList>
            <person name="Afonso C.L."/>
            <person name="Miller P.J."/>
            <person name="Scott M.A."/>
            <person name="Spackman E."/>
            <person name="Goraichik I."/>
            <person name="Dimitrov K.M."/>
            <person name="Suarez D.L."/>
            <person name="Swayne D.E."/>
        </authorList>
    </citation>
    <scope>NUCLEOTIDE SEQUENCE</scope>
    <source>
        <strain evidence="2">KP4898</strain>
        <plasmid evidence="2">pIncAC-KP4898</plasmid>
    </source>
</reference>
<accession>A0A221KLC0</accession>
<evidence type="ECO:0000256" key="1">
    <source>
        <dbReference type="SAM" id="SignalP"/>
    </source>
</evidence>
<feature type="signal peptide" evidence="1">
    <location>
        <begin position="1"/>
        <end position="22"/>
    </location>
</feature>
<evidence type="ECO:0000313" key="2">
    <source>
        <dbReference type="EMBL" id="ASM79813.1"/>
    </source>
</evidence>
<sequence>MKVTNKFQLLALGLFMAGSAIASPDVLNDDAKLKNLEKVCPDCEMVARDVLNLRVENCQLKNTSSAMMIATMQSDPMFSFMLAVHTAAGGDAYKTVLGAAAAHVDCENPLSWVKLTQQAIKGGKA</sequence>
<geneLocation type="plasmid" evidence="2">
    <name>pIncAC-KP4898</name>
</geneLocation>